<evidence type="ECO:0000256" key="1">
    <source>
        <dbReference type="SAM" id="SignalP"/>
    </source>
</evidence>
<name>A0A150MI93_GEOSE</name>
<gene>
    <name evidence="2" type="ORF">B4109_2724</name>
</gene>
<dbReference type="EMBL" id="LQYV01000104">
    <property type="protein sequence ID" value="KYD24216.1"/>
    <property type="molecule type" value="Genomic_DNA"/>
</dbReference>
<dbReference type="RefSeq" id="WP_061567523.1">
    <property type="nucleotide sequence ID" value="NZ_JARMSJ010000213.1"/>
</dbReference>
<evidence type="ECO:0000313" key="2">
    <source>
        <dbReference type="EMBL" id="KYD24216.1"/>
    </source>
</evidence>
<organism evidence="2 3">
    <name type="scientific">Geobacillus stearothermophilus</name>
    <name type="common">Bacillus stearothermophilus</name>
    <dbReference type="NCBI Taxonomy" id="1422"/>
    <lineage>
        <taxon>Bacteria</taxon>
        <taxon>Bacillati</taxon>
        <taxon>Bacillota</taxon>
        <taxon>Bacilli</taxon>
        <taxon>Bacillales</taxon>
        <taxon>Anoxybacillaceae</taxon>
        <taxon>Geobacillus</taxon>
    </lineage>
</organism>
<dbReference type="AlphaFoldDB" id="A0A150MI93"/>
<dbReference type="PATRIC" id="fig|1422.18.peg.653"/>
<proteinExistence type="predicted"/>
<feature type="chain" id="PRO_5007564749" evidence="1">
    <location>
        <begin position="29"/>
        <end position="259"/>
    </location>
</feature>
<reference evidence="2 3" key="1">
    <citation type="submission" date="2016-01" db="EMBL/GenBank/DDBJ databases">
        <title>Draft Genome Sequences of Seven Thermophilic Sporeformers Isolated from Foods.</title>
        <authorList>
            <person name="Berendsen E.M."/>
            <person name="Wells-Bennik M.H."/>
            <person name="Krawcyk A.O."/>
            <person name="De Jong A."/>
            <person name="Holsappel S."/>
            <person name="Eijlander R.T."/>
            <person name="Kuipers O.P."/>
        </authorList>
    </citation>
    <scope>NUCLEOTIDE SEQUENCE [LARGE SCALE GENOMIC DNA]</scope>
    <source>
        <strain evidence="2 3">B4109</strain>
    </source>
</reference>
<accession>A0A150MI93</accession>
<feature type="signal peptide" evidence="1">
    <location>
        <begin position="1"/>
        <end position="28"/>
    </location>
</feature>
<protein>
    <submittedName>
        <fullName evidence="2">Uncharacterized protein</fullName>
    </submittedName>
</protein>
<dbReference type="Proteomes" id="UP000075424">
    <property type="component" value="Unassembled WGS sequence"/>
</dbReference>
<comment type="caution">
    <text evidence="2">The sequence shown here is derived from an EMBL/GenBank/DDBJ whole genome shotgun (WGS) entry which is preliminary data.</text>
</comment>
<keyword evidence="1" id="KW-0732">Signal</keyword>
<sequence length="259" mass="28648">MKHASQMAAAICLAAAIALGGNGQTVDAAVQWGQVQWKQGMIGKVVILRDTPLYRLNGAAWQTAMTVKQGREYRVYSQKRAGGAVYYSLGGGLYAKQGAAIQYVPFTKDELLALVARSLKGQYILQAGNESVPFVIERQKGNRLFGWYLYGQNMSLPLEGRIDGATVTLSIFFNDNAEAIADSISYLKAYNVPKEEIKKIAEQLANSGDYAMQLQFSITNSPEQFAGQFRFLDLYLNDRYDVVKMTLGQPMDVTVKKND</sequence>
<evidence type="ECO:0000313" key="3">
    <source>
        <dbReference type="Proteomes" id="UP000075424"/>
    </source>
</evidence>